<accession>A0A2N7LEC3</accession>
<organism evidence="3 4">
    <name type="scientific">Enterovibrio norvegicus</name>
    <dbReference type="NCBI Taxonomy" id="188144"/>
    <lineage>
        <taxon>Bacteria</taxon>
        <taxon>Pseudomonadati</taxon>
        <taxon>Pseudomonadota</taxon>
        <taxon>Gammaproteobacteria</taxon>
        <taxon>Vibrionales</taxon>
        <taxon>Vibrionaceae</taxon>
        <taxon>Enterovibrio</taxon>
    </lineage>
</organism>
<evidence type="ECO:0000313" key="3">
    <source>
        <dbReference type="EMBL" id="PMN93737.1"/>
    </source>
</evidence>
<feature type="domain" description="Glycosyltransferase subfamily 4-like N-terminal" evidence="2">
    <location>
        <begin position="14"/>
        <end position="171"/>
    </location>
</feature>
<dbReference type="RefSeq" id="WP_102317291.1">
    <property type="nucleotide sequence ID" value="NZ_MCYQ01000015.1"/>
</dbReference>
<sequence length="374" mass="42066">MKIALVHLRHAYSGGVELYLNRMANYLAEKGEEVTIICRSHAEHPPHPNVKFVKLAGISIGKTHRLWRFAKAVEKHVNESNYDLVYGLAHAWTHDVLRIGAGTSLHLSRSLNRPMRFKDRINHIIESKAMAPGAYQHVISNSHKSASEIQEAHNVPPEKITVIHNFVDTQRFDAERVQQEADLLKKELGIDDGKPIFLFLGTGYERKGLKQALIAYSKLSFEAHLLVVGRETHEADYIKFAKELGVSKRCQFLGVNNQPELFFTLSDCYLLPTLYEPFGFTVIEALACGTPAITTENCGAKEVLNQQVSTVIGAEVNPDELLAAMTQWADKKQTTQVSEVCRELAKTMDVDVVLDKNYKQLLKVYEMKKATNNA</sequence>
<dbReference type="Pfam" id="PF00534">
    <property type="entry name" value="Glycos_transf_1"/>
    <property type="match status" value="1"/>
</dbReference>
<dbReference type="PANTHER" id="PTHR12526:SF623">
    <property type="entry name" value="WABG"/>
    <property type="match status" value="1"/>
</dbReference>
<dbReference type="CDD" id="cd03801">
    <property type="entry name" value="GT4_PimA-like"/>
    <property type="match status" value="1"/>
</dbReference>
<gene>
    <name evidence="3" type="ORF">BCT23_11905</name>
</gene>
<name>A0A2N7LEC3_9GAMM</name>
<dbReference type="Pfam" id="PF13439">
    <property type="entry name" value="Glyco_transf_4"/>
    <property type="match status" value="1"/>
</dbReference>
<dbReference type="GO" id="GO:1901135">
    <property type="term" value="P:carbohydrate derivative metabolic process"/>
    <property type="evidence" value="ECO:0007669"/>
    <property type="project" value="UniProtKB-ARBA"/>
</dbReference>
<comment type="caution">
    <text evidence="3">The sequence shown here is derived from an EMBL/GenBank/DDBJ whole genome shotgun (WGS) entry which is preliminary data.</text>
</comment>
<keyword evidence="3" id="KW-0808">Transferase</keyword>
<dbReference type="Proteomes" id="UP000235387">
    <property type="component" value="Unassembled WGS sequence"/>
</dbReference>
<dbReference type="GO" id="GO:0016757">
    <property type="term" value="F:glycosyltransferase activity"/>
    <property type="evidence" value="ECO:0007669"/>
    <property type="project" value="InterPro"/>
</dbReference>
<evidence type="ECO:0000313" key="4">
    <source>
        <dbReference type="Proteomes" id="UP000235387"/>
    </source>
</evidence>
<feature type="domain" description="Glycosyl transferase family 1" evidence="1">
    <location>
        <begin position="184"/>
        <end position="332"/>
    </location>
</feature>
<dbReference type="Gene3D" id="3.40.50.2000">
    <property type="entry name" value="Glycogen Phosphorylase B"/>
    <property type="match status" value="2"/>
</dbReference>
<dbReference type="AlphaFoldDB" id="A0A2N7LEC3"/>
<proteinExistence type="predicted"/>
<protein>
    <submittedName>
        <fullName evidence="3">Group 1 glycosyl transferase</fullName>
    </submittedName>
</protein>
<evidence type="ECO:0000259" key="2">
    <source>
        <dbReference type="Pfam" id="PF13439"/>
    </source>
</evidence>
<dbReference type="EMBL" id="MDAL01000011">
    <property type="protein sequence ID" value="PMN93737.1"/>
    <property type="molecule type" value="Genomic_DNA"/>
</dbReference>
<dbReference type="PANTHER" id="PTHR12526">
    <property type="entry name" value="GLYCOSYLTRANSFERASE"/>
    <property type="match status" value="1"/>
</dbReference>
<dbReference type="InterPro" id="IPR028098">
    <property type="entry name" value="Glyco_trans_4-like_N"/>
</dbReference>
<dbReference type="SUPFAM" id="SSF53756">
    <property type="entry name" value="UDP-Glycosyltransferase/glycogen phosphorylase"/>
    <property type="match status" value="1"/>
</dbReference>
<reference evidence="4" key="1">
    <citation type="submission" date="2016-07" db="EMBL/GenBank/DDBJ databases">
        <title>Nontailed viruses are major unrecognized killers of bacteria in the ocean.</title>
        <authorList>
            <person name="Kauffman K."/>
            <person name="Hussain F."/>
            <person name="Yang J."/>
            <person name="Arevalo P."/>
            <person name="Brown J."/>
            <person name="Cutler M."/>
            <person name="Kelly L."/>
            <person name="Polz M.F."/>
        </authorList>
    </citation>
    <scope>NUCLEOTIDE SEQUENCE [LARGE SCALE GENOMIC DNA]</scope>
    <source>
        <strain evidence="4">10N.261.45.A10</strain>
    </source>
</reference>
<dbReference type="InterPro" id="IPR001296">
    <property type="entry name" value="Glyco_trans_1"/>
</dbReference>
<evidence type="ECO:0000259" key="1">
    <source>
        <dbReference type="Pfam" id="PF00534"/>
    </source>
</evidence>